<dbReference type="Pfam" id="PF01926">
    <property type="entry name" value="MMR_HSR1"/>
    <property type="match status" value="1"/>
</dbReference>
<dbReference type="InterPro" id="IPR023179">
    <property type="entry name" value="GTP-bd_ortho_bundle_sf"/>
</dbReference>
<dbReference type="PIRSF" id="PIRSF006230">
    <property type="entry name" value="MG442"/>
    <property type="match status" value="1"/>
</dbReference>
<evidence type="ECO:0000256" key="1">
    <source>
        <dbReference type="ARBA" id="ARBA00014898"/>
    </source>
</evidence>
<comment type="similarity">
    <text evidence="7">Belongs to the TRAFAC class YlqF/YawG GTPase family. MTG1 subfamily.</text>
</comment>
<evidence type="ECO:0000256" key="7">
    <source>
        <dbReference type="PIRNR" id="PIRNR006230"/>
    </source>
</evidence>
<keyword evidence="2" id="KW-0690">Ribosome biogenesis</keyword>
<proteinExistence type="inferred from homology"/>
<dbReference type="PROSITE" id="PS51721">
    <property type="entry name" value="G_CP"/>
    <property type="match status" value="1"/>
</dbReference>
<gene>
    <name evidence="10" type="ORF">SAMN05421687_101427</name>
</gene>
<dbReference type="SUPFAM" id="SSF52540">
    <property type="entry name" value="P-loop containing nucleoside triphosphate hydrolases"/>
    <property type="match status" value="1"/>
</dbReference>
<dbReference type="GO" id="GO:0003924">
    <property type="term" value="F:GTPase activity"/>
    <property type="evidence" value="ECO:0007669"/>
    <property type="project" value="TreeGrafter"/>
</dbReference>
<feature type="binding site" evidence="8">
    <location>
        <begin position="130"/>
        <end position="135"/>
    </location>
    <ligand>
        <name>GTP</name>
        <dbReference type="ChEBI" id="CHEBI:37565"/>
    </ligand>
</feature>
<dbReference type="GO" id="GO:0005525">
    <property type="term" value="F:GTP binding"/>
    <property type="evidence" value="ECO:0007669"/>
    <property type="project" value="UniProtKB-KW"/>
</dbReference>
<keyword evidence="7" id="KW-0963">Cytoplasm</keyword>
<protein>
    <recommendedName>
        <fullName evidence="1 7">Ribosome biogenesis GTPase A</fullName>
    </recommendedName>
</protein>
<evidence type="ECO:0000256" key="3">
    <source>
        <dbReference type="ARBA" id="ARBA00022741"/>
    </source>
</evidence>
<evidence type="ECO:0000256" key="8">
    <source>
        <dbReference type="PIRSR" id="PIRSR006230-1"/>
    </source>
</evidence>
<feature type="domain" description="CP-type G" evidence="9">
    <location>
        <begin position="14"/>
        <end position="178"/>
    </location>
</feature>
<evidence type="ECO:0000313" key="10">
    <source>
        <dbReference type="EMBL" id="SIS37706.1"/>
    </source>
</evidence>
<dbReference type="Gene3D" id="1.10.1580.10">
    <property type="match status" value="1"/>
</dbReference>
<dbReference type="InterPro" id="IPR016478">
    <property type="entry name" value="GTPase_MTG1"/>
</dbReference>
<dbReference type="FunFam" id="3.40.50.300:FF:000590">
    <property type="entry name" value="Ribosome biogenesis GTPase A"/>
    <property type="match status" value="1"/>
</dbReference>
<dbReference type="RefSeq" id="WP_076556687.1">
    <property type="nucleotide sequence ID" value="NZ_FTOC01000001.1"/>
</dbReference>
<evidence type="ECO:0000256" key="2">
    <source>
        <dbReference type="ARBA" id="ARBA00022517"/>
    </source>
</evidence>
<dbReference type="CDD" id="cd01856">
    <property type="entry name" value="YlqF"/>
    <property type="match status" value="1"/>
</dbReference>
<dbReference type="GO" id="GO:0006412">
    <property type="term" value="P:translation"/>
    <property type="evidence" value="ECO:0007669"/>
    <property type="project" value="TreeGrafter"/>
</dbReference>
<dbReference type="GO" id="GO:0042254">
    <property type="term" value="P:ribosome biogenesis"/>
    <property type="evidence" value="ECO:0007669"/>
    <property type="project" value="UniProtKB-KW"/>
</dbReference>
<dbReference type="GO" id="GO:0005737">
    <property type="term" value="C:cytoplasm"/>
    <property type="evidence" value="ECO:0007669"/>
    <property type="project" value="UniProtKB-SubCell"/>
</dbReference>
<dbReference type="OrthoDB" id="9779790at2"/>
<evidence type="ECO:0000313" key="11">
    <source>
        <dbReference type="Proteomes" id="UP000187608"/>
    </source>
</evidence>
<organism evidence="10 11">
    <name type="scientific">Salimicrobium flavidum</name>
    <dbReference type="NCBI Taxonomy" id="570947"/>
    <lineage>
        <taxon>Bacteria</taxon>
        <taxon>Bacillati</taxon>
        <taxon>Bacillota</taxon>
        <taxon>Bacilli</taxon>
        <taxon>Bacillales</taxon>
        <taxon>Bacillaceae</taxon>
        <taxon>Salimicrobium</taxon>
    </lineage>
</organism>
<dbReference type="InterPro" id="IPR006073">
    <property type="entry name" value="GTP-bd"/>
</dbReference>
<accession>A0A1N7IL38</accession>
<dbReference type="AlphaFoldDB" id="A0A1N7IL38"/>
<comment type="subcellular location">
    <subcellularLocation>
        <location evidence="7">Cytoplasm</location>
    </subcellularLocation>
</comment>
<dbReference type="PANTHER" id="PTHR45782">
    <property type="entry name" value="MITOCHONDRIAL RIBOSOME-ASSOCIATED GTPASE 1"/>
    <property type="match status" value="1"/>
</dbReference>
<comment type="subunit">
    <text evidence="6">Interacts with ctc. Interacts with the immature 50S ribosome subunit. 2 molecules of rbgA bind to one 50S subunit.</text>
</comment>
<evidence type="ECO:0000256" key="5">
    <source>
        <dbReference type="ARBA" id="ARBA00025021"/>
    </source>
</evidence>
<dbReference type="PRINTS" id="PR00326">
    <property type="entry name" value="GTP1OBG"/>
</dbReference>
<comment type="function">
    <text evidence="7">Required for a late step of 50S ribosomal subunit assembly. Has GTPase activity.</text>
</comment>
<keyword evidence="11" id="KW-1185">Reference proteome</keyword>
<name>A0A1N7IL38_9BACI</name>
<evidence type="ECO:0000256" key="6">
    <source>
        <dbReference type="ARBA" id="ARBA00025856"/>
    </source>
</evidence>
<evidence type="ECO:0000256" key="4">
    <source>
        <dbReference type="ARBA" id="ARBA00023134"/>
    </source>
</evidence>
<dbReference type="EMBL" id="FTOC01000001">
    <property type="protein sequence ID" value="SIS37706.1"/>
    <property type="molecule type" value="Genomic_DNA"/>
</dbReference>
<dbReference type="PANTHER" id="PTHR45782:SF4">
    <property type="entry name" value="MITOCHONDRIAL RIBOSOME-ASSOCIATED GTPASE 1"/>
    <property type="match status" value="1"/>
</dbReference>
<dbReference type="InterPro" id="IPR027417">
    <property type="entry name" value="P-loop_NTPase"/>
</dbReference>
<dbReference type="Proteomes" id="UP000187608">
    <property type="component" value="Unassembled WGS sequence"/>
</dbReference>
<comment type="function">
    <text evidence="5">Essential protein that is required for a late step of 50S ribosomal subunit assembly. Has GTPase activity that is stimulated by interaction with the immature 50S ribosome subunit. Binds to the 23S rRNA. Required for the association of ribosomal proteins rplP and rpmA with the large subunit.</text>
</comment>
<dbReference type="NCBIfam" id="TIGR03596">
    <property type="entry name" value="GTPase_YlqF"/>
    <property type="match status" value="1"/>
</dbReference>
<reference evidence="11" key="1">
    <citation type="submission" date="2017-01" db="EMBL/GenBank/DDBJ databases">
        <authorList>
            <person name="Varghese N."/>
            <person name="Submissions S."/>
        </authorList>
    </citation>
    <scope>NUCLEOTIDE SEQUENCE [LARGE SCALE GENOMIC DNA]</scope>
    <source>
        <strain evidence="11">DSM 23127</strain>
    </source>
</reference>
<dbReference type="InterPro" id="IPR030378">
    <property type="entry name" value="G_CP_dom"/>
</dbReference>
<sequence length="279" mass="31915">MSIQWYPGHMAKARREVKENLNLVDFVIELVDARAPFSSQNPMLQEEIQDKPKLVVMMKKDLADPEVTKEWIDYFDTQFSHAIAIDVNKPKDIQQIAEVSREITRAKLEKQRAKGINPRNPRAMIVGIPNVGKSSLINRLAHKKKAETGDKPGVTKKQQWIKVKNEFELLDTPGILWPKFEDEETGFRLASIGTIKDQILPQDEVAIYILNHLRDSYPELLEGRFGFSSFDDVVEAFDMIGRKRGALESGGVVDYEKVAEIIIQDLRSNRIGRISFERP</sequence>
<dbReference type="Gene3D" id="3.40.50.300">
    <property type="entry name" value="P-loop containing nucleotide triphosphate hydrolases"/>
    <property type="match status" value="1"/>
</dbReference>
<evidence type="ECO:0000259" key="9">
    <source>
        <dbReference type="PROSITE" id="PS51721"/>
    </source>
</evidence>
<keyword evidence="4 7" id="KW-0342">GTP-binding</keyword>
<dbReference type="InterPro" id="IPR019991">
    <property type="entry name" value="GTP-bd_ribosome_bgen"/>
</dbReference>
<keyword evidence="3 7" id="KW-0547">Nucleotide-binding</keyword>
<dbReference type="STRING" id="570947.SAMN05421687_101427"/>
<feature type="binding site" evidence="8">
    <location>
        <position position="174"/>
    </location>
    <ligand>
        <name>GTP</name>
        <dbReference type="ChEBI" id="CHEBI:37565"/>
    </ligand>
</feature>